<reference evidence="1 2" key="2">
    <citation type="submission" date="2018-06" db="EMBL/GenBank/DDBJ databases">
        <title>Metagenomic assembly of (sub)arctic Cyanobacteria and their associated microbiome from non-axenic cultures.</title>
        <authorList>
            <person name="Baurain D."/>
        </authorList>
    </citation>
    <scope>NUCLEOTIDE SEQUENCE [LARGE SCALE GENOMIC DNA]</scope>
    <source>
        <strain evidence="1">ULC129bin1</strain>
    </source>
</reference>
<reference evidence="2" key="1">
    <citation type="submission" date="2018-04" db="EMBL/GenBank/DDBJ databases">
        <authorList>
            <person name="Cornet L."/>
        </authorList>
    </citation>
    <scope>NUCLEOTIDE SEQUENCE [LARGE SCALE GENOMIC DNA]</scope>
</reference>
<name>A0A2W4U355_9CYAN</name>
<dbReference type="AlphaFoldDB" id="A0A2W4U355"/>
<dbReference type="Proteomes" id="UP000249354">
    <property type="component" value="Unassembled WGS sequence"/>
</dbReference>
<dbReference type="EMBL" id="QBMC01000093">
    <property type="protein sequence ID" value="PZO15373.1"/>
    <property type="molecule type" value="Genomic_DNA"/>
</dbReference>
<proteinExistence type="predicted"/>
<protein>
    <submittedName>
        <fullName evidence="1">Uncharacterized protein</fullName>
    </submittedName>
</protein>
<organism evidence="1 2">
    <name type="scientific">Leptolyngbya foveolarum</name>
    <dbReference type="NCBI Taxonomy" id="47253"/>
    <lineage>
        <taxon>Bacteria</taxon>
        <taxon>Bacillati</taxon>
        <taxon>Cyanobacteriota</taxon>
        <taxon>Cyanophyceae</taxon>
        <taxon>Leptolyngbyales</taxon>
        <taxon>Leptolyngbyaceae</taxon>
        <taxon>Leptolyngbya group</taxon>
        <taxon>Leptolyngbya</taxon>
    </lineage>
</organism>
<comment type="caution">
    <text evidence="1">The sequence shown here is derived from an EMBL/GenBank/DDBJ whole genome shotgun (WGS) entry which is preliminary data.</text>
</comment>
<evidence type="ECO:0000313" key="2">
    <source>
        <dbReference type="Proteomes" id="UP000249354"/>
    </source>
</evidence>
<gene>
    <name evidence="1" type="ORF">DCF25_13640</name>
</gene>
<accession>A0A2W4U355</accession>
<sequence>MIASRSFRRSLRQYEYTFRPSTIGDADLLIYWLMGLFFRSFNARTCCLCGGQNKLTGEHKIKAAALKKEFGNQKLVIFNADDSVSQGIIAQSIKSKHLKFQASIESI</sequence>
<evidence type="ECO:0000313" key="1">
    <source>
        <dbReference type="EMBL" id="PZO15373.1"/>
    </source>
</evidence>